<dbReference type="InterPro" id="IPR032675">
    <property type="entry name" value="LRR_dom_sf"/>
</dbReference>
<evidence type="ECO:0000259" key="11">
    <source>
        <dbReference type="Pfam" id="PF25019"/>
    </source>
</evidence>
<dbReference type="PRINTS" id="PR00364">
    <property type="entry name" value="DISEASERSIST"/>
</dbReference>
<comment type="similarity">
    <text evidence="1">Belongs to the disease resistance NB-LRR family.</text>
</comment>
<dbReference type="SUPFAM" id="SSF52047">
    <property type="entry name" value="RNI-like"/>
    <property type="match status" value="1"/>
</dbReference>
<evidence type="ECO:0000256" key="7">
    <source>
        <dbReference type="SAM" id="MobiDB-lite"/>
    </source>
</evidence>
<reference evidence="13" key="1">
    <citation type="submission" date="2013-06" db="EMBL/GenBank/DDBJ databases">
        <authorList>
            <person name="Zhao Q."/>
        </authorList>
    </citation>
    <scope>NUCLEOTIDE SEQUENCE</scope>
    <source>
        <strain evidence="13">cv. W1943</strain>
    </source>
</reference>
<dbReference type="Gene3D" id="1.10.8.430">
    <property type="entry name" value="Helical domain of apoptotic protease-activating factors"/>
    <property type="match status" value="1"/>
</dbReference>
<dbReference type="GO" id="GO:0006952">
    <property type="term" value="P:defense response"/>
    <property type="evidence" value="ECO:0007669"/>
    <property type="project" value="UniProtKB-KW"/>
</dbReference>
<evidence type="ECO:0000256" key="4">
    <source>
        <dbReference type="ARBA" id="ARBA00022741"/>
    </source>
</evidence>
<accession>A0A0E0Q091</accession>
<dbReference type="Pfam" id="PF18052">
    <property type="entry name" value="Rx_N"/>
    <property type="match status" value="1"/>
</dbReference>
<sequence>MDTRPIIFPKNLDNLSCIFHIDVHRDLFVDLASVGNMPYLWAAGKFCVGNTKMQGLEVLKDMNELQGFLTITSLENVKNKDEATNAQLVNKSQISRLKLQWGSCNADSKSDEQNVLNSLIPHPGLEELTVDGYPGCSSPSWLESEWLSRLRHISIHNCTCWKFLPPLGQIPSLKKLHIDRMDALECIDTSFYGIAGFPSLETLELTQLPELVYWSSVDYAFPVLRDVFISCPKLKELPLVFPPPVEMKVLSSNIVCTQHTDHRLDTCIIQKVSLTSLVGIFHLWHLDSEEIADTSFDRTNMLNNGLRDSSPNLPSLEGPFIGWCSDFHHAFVRLNEMEIVDCPNVTSLVDFGCFPALQNLIIRDCPKLKELPDNGNLTTLTKVLIESCYGLVSLRSLRNLSFLSKLEIKHCLKLVALPEMVNFFSLRVMIIQDCPELVCLPEDGLPMTLNFLYLSGCHPLLEEQFEWQHGVEWEKYAVLPSCFYAGKSMEDTEDIADEILLENDMIEWSTQTSLLHPTDSAASSSSSGSAGIGIIIRDNFGSVLLSSWKYIRHGASAEELKLLACRGGVGWVLSPVIKLMVEKVQSYISTQYKWQSNLEDDLKKLETILTEILLVVGTAERRRTLDCNQQTLLHQLKDAVYDAEDILDEFDYMLLKENAEKRNLRSLGSSSISIAKRLVGHDKFRSKLRKMLKSLIRVKECAEMLVRVIGPENSSSHMLPEPLQWRITSSFSIDEFVVGRQKERDELVNRLLEQADIPKSRTEGAISVSPEVITIVGTGGIGKTTLTQLIYNDKRIENNYDMRAWICVSHVFDKVRITKEILTSIDKTIDLTNFNFSMLQEELKNKVKMKKFLLVLDDVWYDEKVGGPINADRWRELFAPLWHGVKGVKILVTTRMDIVANTLGCTTPFSLSGLESEDSWELFRRCAFSTRDPNEHQEMKSIGECIVQKLNGSALAIKAVAGHLSLNFNYDEWNRDHGHTYGSLRSTGISYFDELFSRSFFHALQYGGTVHYVMHDLMNDLAFHTSNGECYRLDVDEPEEIPPAVRHLSILAERIDLLCTCKLQRLRTLIIWNKDRCFCPRVCVEANFFKEFKSLRLLDLTGPVIFPKNLDNLSSIFYIDIHTDLLVDLASAGNIPFLRAVGEFCVEKAKVQGLEILKDMNELQEFLVISSLENVNNKDEAANAQLANKSQISRLKLQWDSSNADSKSDKEYDVFNALRPHPGLKELTVDGYPGYKSPSWLEFNWLSRLEHINIHDCTCWKLLPPLGQLPCLKELHIDTMNALECIDTSFYGDVVFIRRCPKLKELPPVFPPPVKLKVLESIICMWHTDHRLDTCVTREISLTGLLDLRLHYLESMESADISFDGAGISNDGLRDRRHNLPKGPYIPGFSDSPSTFLRITGMEFISCPNLTLLPDFGCFPALQNLIINNCPELKELPEDGNLTTLTQVLIEHCNKLVSLRSLKNLSFLTKLEIRNCLKLVVLPEMVDFFSLRVMIIHNCPELVSLPEDGLPLTLNFLYLSGCHPLLEEQFEWQHGIEWEKYAMLPSCFYADKSMEDTEDIAEEVLRENDMIEWSIQTSLLHPTDSAASSSSFLQLPAAKYNAQLHDMDDFCSLRFLKIDQCRQLRSLPWSGLLVSLETFILFGCHQALEEQFQRKEGPDWDKKRGRDPGAQWHSSQSNRIVRIPGRRSGCGQSFRRAGRKAHTSPGEEGKPRGLSRSAVQQRR</sequence>
<keyword evidence="4" id="KW-0547">Nucleotide-binding</keyword>
<evidence type="ECO:0000259" key="8">
    <source>
        <dbReference type="Pfam" id="PF00931"/>
    </source>
</evidence>
<evidence type="ECO:0000259" key="10">
    <source>
        <dbReference type="Pfam" id="PF23559"/>
    </source>
</evidence>
<evidence type="ECO:0008006" key="14">
    <source>
        <dbReference type="Google" id="ProtNLM"/>
    </source>
</evidence>
<proteinExistence type="inferred from homology"/>
<keyword evidence="3" id="KW-0677">Repeat</keyword>
<dbReference type="eggNOG" id="KOG4658">
    <property type="taxonomic scope" value="Eukaryota"/>
</dbReference>
<dbReference type="Proteomes" id="UP000008022">
    <property type="component" value="Unassembled WGS sequence"/>
</dbReference>
<dbReference type="GO" id="GO:0043531">
    <property type="term" value="F:ADP binding"/>
    <property type="evidence" value="ECO:0007669"/>
    <property type="project" value="InterPro"/>
</dbReference>
<keyword evidence="2" id="KW-0433">Leucine-rich repeat</keyword>
<feature type="region of interest" description="Disordered" evidence="7">
    <location>
        <begin position="1654"/>
        <end position="1723"/>
    </location>
</feature>
<evidence type="ECO:0000256" key="3">
    <source>
        <dbReference type="ARBA" id="ARBA00022737"/>
    </source>
</evidence>
<evidence type="ECO:0000313" key="12">
    <source>
        <dbReference type="EnsemblPlants" id="ORUFI06G22800.1"/>
    </source>
</evidence>
<dbReference type="InterPro" id="IPR042197">
    <property type="entry name" value="Apaf_helical"/>
</dbReference>
<dbReference type="PANTHER" id="PTHR36766">
    <property type="entry name" value="PLANT BROAD-SPECTRUM MILDEW RESISTANCE PROTEIN RPW8"/>
    <property type="match status" value="1"/>
</dbReference>
<dbReference type="Pfam" id="PF23559">
    <property type="entry name" value="WHD_DRP"/>
    <property type="match status" value="1"/>
</dbReference>
<keyword evidence="5" id="KW-0611">Plant defense</keyword>
<dbReference type="InterPro" id="IPR027417">
    <property type="entry name" value="P-loop_NTPase"/>
</dbReference>
<dbReference type="Pfam" id="PF25019">
    <property type="entry name" value="LRR_R13L1-DRL21"/>
    <property type="match status" value="2"/>
</dbReference>
<dbReference type="EnsemblPlants" id="ORUFI06G22800.1">
    <property type="protein sequence ID" value="ORUFI06G22800.1"/>
    <property type="gene ID" value="ORUFI06G22800"/>
</dbReference>
<dbReference type="Gene3D" id="3.80.10.10">
    <property type="entry name" value="Ribonuclease Inhibitor"/>
    <property type="match status" value="4"/>
</dbReference>
<keyword evidence="6" id="KW-0067">ATP-binding</keyword>
<dbReference type="HOGENOM" id="CLU_240219_0_0_1"/>
<evidence type="ECO:0000313" key="13">
    <source>
        <dbReference type="Proteomes" id="UP000008022"/>
    </source>
</evidence>
<dbReference type="SUPFAM" id="SSF52540">
    <property type="entry name" value="P-loop containing nucleoside triphosphate hydrolases"/>
    <property type="match status" value="1"/>
</dbReference>
<feature type="domain" description="R13L1/DRL21-like LRR repeat region" evidence="11">
    <location>
        <begin position="56"/>
        <end position="181"/>
    </location>
</feature>
<evidence type="ECO:0000256" key="2">
    <source>
        <dbReference type="ARBA" id="ARBA00022614"/>
    </source>
</evidence>
<dbReference type="OMA" id="HIESCEN"/>
<dbReference type="InterPro" id="IPR002182">
    <property type="entry name" value="NB-ARC"/>
</dbReference>
<dbReference type="Pfam" id="PF00931">
    <property type="entry name" value="NB-ARC"/>
    <property type="match status" value="1"/>
</dbReference>
<dbReference type="PANTHER" id="PTHR36766:SF30">
    <property type="entry name" value="TIR-NBS TYPE DISEASE RESISTANCE PROTEIN-RELATED"/>
    <property type="match status" value="1"/>
</dbReference>
<dbReference type="GO" id="GO:0051707">
    <property type="term" value="P:response to other organism"/>
    <property type="evidence" value="ECO:0007669"/>
    <property type="project" value="UniProtKB-ARBA"/>
</dbReference>
<feature type="domain" description="NB-ARC" evidence="8">
    <location>
        <begin position="769"/>
        <end position="931"/>
    </location>
</feature>
<dbReference type="Gene3D" id="3.40.50.300">
    <property type="entry name" value="P-loop containing nucleotide triphosphate hydrolases"/>
    <property type="match status" value="1"/>
</dbReference>
<feature type="domain" description="R13L1/DRL21-like LRR repeat region" evidence="11">
    <location>
        <begin position="1155"/>
        <end position="1280"/>
    </location>
</feature>
<protein>
    <recommendedName>
        <fullName evidence="14">NB-ARC domain-containing protein</fullName>
    </recommendedName>
</protein>
<keyword evidence="13" id="KW-1185">Reference proteome</keyword>
<evidence type="ECO:0000256" key="5">
    <source>
        <dbReference type="ARBA" id="ARBA00022821"/>
    </source>
</evidence>
<feature type="compositionally biased region" description="Basic and acidic residues" evidence="7">
    <location>
        <begin position="1654"/>
        <end position="1667"/>
    </location>
</feature>
<evidence type="ECO:0000256" key="6">
    <source>
        <dbReference type="ARBA" id="ARBA00022840"/>
    </source>
</evidence>
<evidence type="ECO:0000256" key="1">
    <source>
        <dbReference type="ARBA" id="ARBA00008894"/>
    </source>
</evidence>
<feature type="domain" description="Disease resistance protein winged helix" evidence="10">
    <location>
        <begin position="983"/>
        <end position="1022"/>
    </location>
</feature>
<organism evidence="12 13">
    <name type="scientific">Oryza rufipogon</name>
    <name type="common">Brownbeard rice</name>
    <name type="synonym">Asian wild rice</name>
    <dbReference type="NCBI Taxonomy" id="4529"/>
    <lineage>
        <taxon>Eukaryota</taxon>
        <taxon>Viridiplantae</taxon>
        <taxon>Streptophyta</taxon>
        <taxon>Embryophyta</taxon>
        <taxon>Tracheophyta</taxon>
        <taxon>Spermatophyta</taxon>
        <taxon>Magnoliopsida</taxon>
        <taxon>Liliopsida</taxon>
        <taxon>Poales</taxon>
        <taxon>Poaceae</taxon>
        <taxon>BOP clade</taxon>
        <taxon>Oryzoideae</taxon>
        <taxon>Oryzeae</taxon>
        <taxon>Oryzinae</taxon>
        <taxon>Oryza</taxon>
    </lineage>
</organism>
<dbReference type="Gramene" id="ORUFI06G22800.1">
    <property type="protein sequence ID" value="ORUFI06G22800.1"/>
    <property type="gene ID" value="ORUFI06G22800"/>
</dbReference>
<dbReference type="InterPro" id="IPR056789">
    <property type="entry name" value="LRR_R13L1-DRL21"/>
</dbReference>
<dbReference type="STRING" id="4529.A0A0E0Q091"/>
<dbReference type="GO" id="GO:0005524">
    <property type="term" value="F:ATP binding"/>
    <property type="evidence" value="ECO:0007669"/>
    <property type="project" value="UniProtKB-KW"/>
</dbReference>
<dbReference type="Gene3D" id="1.20.5.4130">
    <property type="match status" value="1"/>
</dbReference>
<reference evidence="12" key="2">
    <citation type="submission" date="2015-06" db="UniProtKB">
        <authorList>
            <consortium name="EnsemblPlants"/>
        </authorList>
    </citation>
    <scope>IDENTIFICATION</scope>
</reference>
<dbReference type="InterPro" id="IPR058922">
    <property type="entry name" value="WHD_DRP"/>
</dbReference>
<dbReference type="InterPro" id="IPR041118">
    <property type="entry name" value="Rx_N"/>
</dbReference>
<dbReference type="SUPFAM" id="SSF52058">
    <property type="entry name" value="L domain-like"/>
    <property type="match status" value="2"/>
</dbReference>
<evidence type="ECO:0000259" key="9">
    <source>
        <dbReference type="Pfam" id="PF18052"/>
    </source>
</evidence>
<name>A0A0E0Q091_ORYRU</name>
<feature type="domain" description="Disease resistance N-terminal" evidence="9">
    <location>
        <begin position="576"/>
        <end position="664"/>
    </location>
</feature>